<dbReference type="EMBL" id="ABEU02000024">
    <property type="protein sequence ID" value="PNR28331.1"/>
    <property type="molecule type" value="Genomic_DNA"/>
</dbReference>
<reference evidence="6" key="3">
    <citation type="submission" date="2020-12" db="UniProtKB">
        <authorList>
            <consortium name="EnsemblPlants"/>
        </authorList>
    </citation>
    <scope>IDENTIFICATION</scope>
</reference>
<reference evidence="5 7" key="2">
    <citation type="journal article" date="2018" name="Plant J.">
        <title>The Physcomitrella patens chromosome-scale assembly reveals moss genome structure and evolution.</title>
        <authorList>
            <person name="Lang D."/>
            <person name="Ullrich K.K."/>
            <person name="Murat F."/>
            <person name="Fuchs J."/>
            <person name="Jenkins J."/>
            <person name="Haas F.B."/>
            <person name="Piednoel M."/>
            <person name="Gundlach H."/>
            <person name="Van Bel M."/>
            <person name="Meyberg R."/>
            <person name="Vives C."/>
            <person name="Morata J."/>
            <person name="Symeonidi A."/>
            <person name="Hiss M."/>
            <person name="Muchero W."/>
            <person name="Kamisugi Y."/>
            <person name="Saleh O."/>
            <person name="Blanc G."/>
            <person name="Decker E.L."/>
            <person name="van Gessel N."/>
            <person name="Grimwood J."/>
            <person name="Hayes R.D."/>
            <person name="Graham S.W."/>
            <person name="Gunter L.E."/>
            <person name="McDaniel S.F."/>
            <person name="Hoernstein S.N.W."/>
            <person name="Larsson A."/>
            <person name="Li F.W."/>
            <person name="Perroud P.F."/>
            <person name="Phillips J."/>
            <person name="Ranjan P."/>
            <person name="Rokshar D.S."/>
            <person name="Rothfels C.J."/>
            <person name="Schneider L."/>
            <person name="Shu S."/>
            <person name="Stevenson D.W."/>
            <person name="Thummler F."/>
            <person name="Tillich M."/>
            <person name="Villarreal Aguilar J.C."/>
            <person name="Widiez T."/>
            <person name="Wong G.K."/>
            <person name="Wymore A."/>
            <person name="Zhang Y."/>
            <person name="Zimmer A.D."/>
            <person name="Quatrano R.S."/>
            <person name="Mayer K.F.X."/>
            <person name="Goodstein D."/>
            <person name="Casacuberta J.M."/>
            <person name="Vandepoele K."/>
            <person name="Reski R."/>
            <person name="Cuming A.C."/>
            <person name="Tuskan G.A."/>
            <person name="Maumus F."/>
            <person name="Salse J."/>
            <person name="Schmutz J."/>
            <person name="Rensing S.A."/>
        </authorList>
    </citation>
    <scope>NUCLEOTIDE SEQUENCE [LARGE SCALE GENOMIC DNA]</scope>
    <source>
        <strain evidence="6 7">cv. Gransden 2004</strain>
    </source>
</reference>
<dbReference type="Gramene" id="Pp3c24_11410V3.1">
    <property type="protein sequence ID" value="Pp3c24_11410V3.1"/>
    <property type="gene ID" value="Pp3c24_11410"/>
</dbReference>
<reference evidence="5 7" key="1">
    <citation type="journal article" date="2008" name="Science">
        <title>The Physcomitrella genome reveals evolutionary insights into the conquest of land by plants.</title>
        <authorList>
            <person name="Rensing S."/>
            <person name="Lang D."/>
            <person name="Zimmer A."/>
            <person name="Terry A."/>
            <person name="Salamov A."/>
            <person name="Shapiro H."/>
            <person name="Nishiyama T."/>
            <person name="Perroud P.-F."/>
            <person name="Lindquist E."/>
            <person name="Kamisugi Y."/>
            <person name="Tanahashi T."/>
            <person name="Sakakibara K."/>
            <person name="Fujita T."/>
            <person name="Oishi K."/>
            <person name="Shin-I T."/>
            <person name="Kuroki Y."/>
            <person name="Toyoda A."/>
            <person name="Suzuki Y."/>
            <person name="Hashimoto A."/>
            <person name="Yamaguchi K."/>
            <person name="Sugano A."/>
            <person name="Kohara Y."/>
            <person name="Fujiyama A."/>
            <person name="Anterola A."/>
            <person name="Aoki S."/>
            <person name="Ashton N."/>
            <person name="Barbazuk W.B."/>
            <person name="Barker E."/>
            <person name="Bennetzen J."/>
            <person name="Bezanilla M."/>
            <person name="Blankenship R."/>
            <person name="Cho S.H."/>
            <person name="Dutcher S."/>
            <person name="Estelle M."/>
            <person name="Fawcett J.A."/>
            <person name="Gundlach H."/>
            <person name="Hanada K."/>
            <person name="Heyl A."/>
            <person name="Hicks K.A."/>
            <person name="Hugh J."/>
            <person name="Lohr M."/>
            <person name="Mayer K."/>
            <person name="Melkozernov A."/>
            <person name="Murata T."/>
            <person name="Nelson D."/>
            <person name="Pils B."/>
            <person name="Prigge M."/>
            <person name="Reiss B."/>
            <person name="Renner T."/>
            <person name="Rombauts S."/>
            <person name="Rushton P."/>
            <person name="Sanderfoot A."/>
            <person name="Schween G."/>
            <person name="Shiu S.-H."/>
            <person name="Stueber K."/>
            <person name="Theodoulou F.L."/>
            <person name="Tu H."/>
            <person name="Van de Peer Y."/>
            <person name="Verrier P.J."/>
            <person name="Waters E."/>
            <person name="Wood A."/>
            <person name="Yang L."/>
            <person name="Cove D."/>
            <person name="Cuming A."/>
            <person name="Hasebe M."/>
            <person name="Lucas S."/>
            <person name="Mishler D.B."/>
            <person name="Reski R."/>
            <person name="Grigoriev I."/>
            <person name="Quatrano R.S."/>
            <person name="Boore J.L."/>
        </authorList>
    </citation>
    <scope>NUCLEOTIDE SEQUENCE [LARGE SCALE GENOMIC DNA]</scope>
    <source>
        <strain evidence="6 7">cv. Gransden 2004</strain>
    </source>
</reference>
<dbReference type="InterPro" id="IPR006710">
    <property type="entry name" value="Glyco_hydro_43"/>
</dbReference>
<evidence type="ECO:0000313" key="6">
    <source>
        <dbReference type="EnsemblPlants" id="Pp3c24_11410V3.1"/>
    </source>
</evidence>
<dbReference type="GO" id="GO:0005794">
    <property type="term" value="C:Golgi apparatus"/>
    <property type="evidence" value="ECO:0000318"/>
    <property type="project" value="GO_Central"/>
</dbReference>
<dbReference type="Gramene" id="Pp3c24_11410V3.4">
    <property type="protein sequence ID" value="Pp3c24_11410V3.4"/>
    <property type="gene ID" value="Pp3c24_11410"/>
</dbReference>
<keyword evidence="2 4" id="KW-0378">Hydrolase</keyword>
<evidence type="ECO:0000256" key="1">
    <source>
        <dbReference type="ARBA" id="ARBA00009865"/>
    </source>
</evidence>
<dbReference type="PANTHER" id="PTHR22925:SF3">
    <property type="entry name" value="GLYCOSYL HYDROLASE FAMILY PROTEIN 43"/>
    <property type="match status" value="1"/>
</dbReference>
<dbReference type="Gramene" id="Pp3c24_11410V3.2">
    <property type="protein sequence ID" value="Pp3c24_11410V3.2"/>
    <property type="gene ID" value="Pp3c24_11410"/>
</dbReference>
<proteinExistence type="inferred from homology"/>
<evidence type="ECO:0000256" key="2">
    <source>
        <dbReference type="ARBA" id="ARBA00022801"/>
    </source>
</evidence>
<dbReference type="PANTHER" id="PTHR22925">
    <property type="entry name" value="GLYCOSYL HYDROLASE 43 FAMILY MEMBER"/>
    <property type="match status" value="1"/>
</dbReference>
<organism evidence="5">
    <name type="scientific">Physcomitrium patens</name>
    <name type="common">Spreading-leaved earth moss</name>
    <name type="synonym">Physcomitrella patens</name>
    <dbReference type="NCBI Taxonomy" id="3218"/>
    <lineage>
        <taxon>Eukaryota</taxon>
        <taxon>Viridiplantae</taxon>
        <taxon>Streptophyta</taxon>
        <taxon>Embryophyta</taxon>
        <taxon>Bryophyta</taxon>
        <taxon>Bryophytina</taxon>
        <taxon>Bryopsida</taxon>
        <taxon>Funariidae</taxon>
        <taxon>Funariales</taxon>
        <taxon>Funariaceae</taxon>
        <taxon>Physcomitrium</taxon>
    </lineage>
</organism>
<sequence>MMHRLFKTCHVGTKCCLLTLIWSFATWIVIFQVYHVLFPSKSEIPELRKSQLMDSVNVSPDISAFQSALKHVSIRGEPLMKESSSVQIRENSSLKNNTRNRAVEEAKLLRLKKLAGLLFPSKALSMDASKANHSEVGIYYPGREWRDIAGHPIQAHGGGIIYVPKSETFFWYGENKGGRTYHLSKRGTARVDVLGVNCYSSKDLWSWKFEGRALKGEYRNKKSDLYVKNVVERPKVIYNDRSKLYVMWMHIDNGTYSKAAIGVAVSTHPVGPFEYLGSKRPHGCDSRDMTVFKDDNGDAYIVYSSQINNELHVGKLTEDYLDVMERGMEKIFIKQRREAPAVFKHKSIYYMLTSGCTSWNPNGALIHASTSMLGPWVTIGDPCVGGDEELRTLTFFSQGSFVLPLPGLQDTFIFMGDRWLPSDLRDSRYVWLPLTMNGPLYQGVSTDIHFPQLQRVSIRWADEWKLPQGWNNSQNL</sequence>
<dbReference type="STRING" id="3218.A0A2K1IGC5"/>
<dbReference type="GO" id="GO:0004565">
    <property type="term" value="F:beta-galactosidase activity"/>
    <property type="evidence" value="ECO:0000318"/>
    <property type="project" value="GO_Central"/>
</dbReference>
<keyword evidence="3 4" id="KW-0326">Glycosidase</keyword>
<dbReference type="EnsemblPlants" id="Pp3c24_11410V3.4">
    <property type="protein sequence ID" value="Pp3c24_11410V3.4"/>
    <property type="gene ID" value="Pp3c24_11410"/>
</dbReference>
<dbReference type="AlphaFoldDB" id="A0A2K1IGC5"/>
<dbReference type="EnsemblPlants" id="Pp3c24_11410V3.3">
    <property type="protein sequence ID" value="Pp3c24_11410V3.3"/>
    <property type="gene ID" value="Pp3c24_11410"/>
</dbReference>
<dbReference type="CDD" id="cd18825">
    <property type="entry name" value="GH43_CtGH43-like"/>
    <property type="match status" value="1"/>
</dbReference>
<dbReference type="GO" id="GO:0005975">
    <property type="term" value="P:carbohydrate metabolic process"/>
    <property type="evidence" value="ECO:0007669"/>
    <property type="project" value="InterPro"/>
</dbReference>
<keyword evidence="7" id="KW-1185">Reference proteome</keyword>
<dbReference type="Gene3D" id="2.115.10.20">
    <property type="entry name" value="Glycosyl hydrolase domain, family 43"/>
    <property type="match status" value="1"/>
</dbReference>
<dbReference type="EnsemblPlants" id="Pp3c24_11410V3.2">
    <property type="protein sequence ID" value="Pp3c24_11410V3.2"/>
    <property type="gene ID" value="Pp3c24_11410"/>
</dbReference>
<dbReference type="Proteomes" id="UP000006727">
    <property type="component" value="Chromosome 24"/>
</dbReference>
<protein>
    <submittedName>
        <fullName evidence="5 6">Uncharacterized protein</fullName>
    </submittedName>
</protein>
<dbReference type="OMA" id="FQFPLWS"/>
<dbReference type="InterPro" id="IPR023296">
    <property type="entry name" value="Glyco_hydro_beta-prop_sf"/>
</dbReference>
<dbReference type="EnsemblPlants" id="Pp3c24_11410V3.1">
    <property type="protein sequence ID" value="Pp3c24_11410V3.1"/>
    <property type="gene ID" value="Pp3c24_11410"/>
</dbReference>
<dbReference type="Gramene" id="Pp3c24_11410V3.3">
    <property type="protein sequence ID" value="Pp3c24_11410V3.3"/>
    <property type="gene ID" value="Pp3c24_11410"/>
</dbReference>
<evidence type="ECO:0000313" key="5">
    <source>
        <dbReference type="EMBL" id="PNR28331.1"/>
    </source>
</evidence>
<dbReference type="OrthoDB" id="9970295at2759"/>
<dbReference type="SUPFAM" id="SSF75005">
    <property type="entry name" value="Arabinanase/levansucrase/invertase"/>
    <property type="match status" value="1"/>
</dbReference>
<evidence type="ECO:0000313" key="7">
    <source>
        <dbReference type="Proteomes" id="UP000006727"/>
    </source>
</evidence>
<evidence type="ECO:0000256" key="4">
    <source>
        <dbReference type="RuleBase" id="RU361187"/>
    </source>
</evidence>
<name>A0A2K1IGC5_PHYPA</name>
<dbReference type="GeneID" id="112276295"/>
<evidence type="ECO:0000256" key="3">
    <source>
        <dbReference type="ARBA" id="ARBA00023295"/>
    </source>
</evidence>
<comment type="similarity">
    <text evidence="1 4">Belongs to the glycosyl hydrolase 43 family.</text>
</comment>
<gene>
    <name evidence="6" type="primary">LOC112276295</name>
    <name evidence="5" type="ORF">PHYPA_028923</name>
</gene>
<accession>A0A2K1IGC5</accession>
<dbReference type="GO" id="GO:0010406">
    <property type="term" value="P:classical arabinogalactan protein metabolic process"/>
    <property type="evidence" value="ECO:0000318"/>
    <property type="project" value="GO_Central"/>
</dbReference>
<dbReference type="Pfam" id="PF04616">
    <property type="entry name" value="Glyco_hydro_43"/>
    <property type="match status" value="1"/>
</dbReference>
<dbReference type="RefSeq" id="XP_024363201.1">
    <property type="nucleotide sequence ID" value="XM_024507433.2"/>
</dbReference>
<dbReference type="PaxDb" id="3218-PP1S16_243V6.1"/>